<sequence length="131" mass="14819">MLNASVNGPYFNNDYTNGALMYMLQKSPNLEFLILTRGFNLEDQGMIMDTIPGCFQSSLKSVRIFNAGGDEEKLSFLKYFYENAPVLEWLYVSCSPELSEDSEKQEEIINDLQQLRGGSGCCTIVFDPYVP</sequence>
<gene>
    <name evidence="3 4" type="primary">LOC111309880</name>
</gene>
<dbReference type="PANTHER" id="PTHR31900:SF30">
    <property type="entry name" value="SUPERFAMILY PROTEIN, PUTATIVE-RELATED"/>
    <property type="match status" value="1"/>
</dbReference>
<evidence type="ECO:0000259" key="1">
    <source>
        <dbReference type="SMART" id="SM00579"/>
    </source>
</evidence>
<dbReference type="Pfam" id="PF08387">
    <property type="entry name" value="FBD"/>
    <property type="match status" value="1"/>
</dbReference>
<protein>
    <submittedName>
        <fullName evidence="3 4">FBD-associated F-box protein At5g22730-like</fullName>
    </submittedName>
</protein>
<dbReference type="SMART" id="SM00579">
    <property type="entry name" value="FBD"/>
    <property type="match status" value="1"/>
</dbReference>
<dbReference type="AlphaFoldDB" id="A0A6P6AII8"/>
<feature type="domain" description="FBD" evidence="1">
    <location>
        <begin position="53"/>
        <end position="127"/>
    </location>
</feature>
<dbReference type="Proteomes" id="UP000515121">
    <property type="component" value="Unplaced"/>
</dbReference>
<organism evidence="2 3">
    <name type="scientific">Durio zibethinus</name>
    <name type="common">Durian</name>
    <dbReference type="NCBI Taxonomy" id="66656"/>
    <lineage>
        <taxon>Eukaryota</taxon>
        <taxon>Viridiplantae</taxon>
        <taxon>Streptophyta</taxon>
        <taxon>Embryophyta</taxon>
        <taxon>Tracheophyta</taxon>
        <taxon>Spermatophyta</taxon>
        <taxon>Magnoliopsida</taxon>
        <taxon>eudicotyledons</taxon>
        <taxon>Gunneridae</taxon>
        <taxon>Pentapetalae</taxon>
        <taxon>rosids</taxon>
        <taxon>malvids</taxon>
        <taxon>Malvales</taxon>
        <taxon>Malvaceae</taxon>
        <taxon>Helicteroideae</taxon>
        <taxon>Durio</taxon>
    </lineage>
</organism>
<evidence type="ECO:0000313" key="4">
    <source>
        <dbReference type="RefSeq" id="XP_022764612.1"/>
    </source>
</evidence>
<dbReference type="PANTHER" id="PTHR31900">
    <property type="entry name" value="F-BOX/RNI SUPERFAMILY PROTEIN-RELATED"/>
    <property type="match status" value="1"/>
</dbReference>
<reference evidence="3 4" key="1">
    <citation type="submission" date="2025-04" db="UniProtKB">
        <authorList>
            <consortium name="RefSeq"/>
        </authorList>
    </citation>
    <scope>IDENTIFICATION</scope>
    <source>
        <tissue evidence="3 4">Fruit stalk</tissue>
    </source>
</reference>
<keyword evidence="2" id="KW-1185">Reference proteome</keyword>
<dbReference type="InterPro" id="IPR050232">
    <property type="entry name" value="FBL13/AtMIF1-like"/>
</dbReference>
<dbReference type="RefSeq" id="XP_022764611.1">
    <property type="nucleotide sequence ID" value="XM_022908876.1"/>
</dbReference>
<accession>A0A6P6AII8</accession>
<proteinExistence type="predicted"/>
<evidence type="ECO:0000313" key="3">
    <source>
        <dbReference type="RefSeq" id="XP_022764611.1"/>
    </source>
</evidence>
<evidence type="ECO:0000313" key="2">
    <source>
        <dbReference type="Proteomes" id="UP000515121"/>
    </source>
</evidence>
<dbReference type="InterPro" id="IPR006566">
    <property type="entry name" value="FBD"/>
</dbReference>
<name>A0A6P6AII8_DURZI</name>
<dbReference type="GeneID" id="111309880"/>
<dbReference type="KEGG" id="dzi:111309880"/>
<dbReference type="RefSeq" id="XP_022764612.1">
    <property type="nucleotide sequence ID" value="XM_022908877.1"/>
</dbReference>
<dbReference type="OrthoDB" id="964425at2759"/>